<keyword evidence="3" id="KW-0479">Metal-binding</keyword>
<dbReference type="GO" id="GO:0046872">
    <property type="term" value="F:metal ion binding"/>
    <property type="evidence" value="ECO:0007669"/>
    <property type="project" value="UniProtKB-KW"/>
</dbReference>
<evidence type="ECO:0000256" key="3">
    <source>
        <dbReference type="ARBA" id="ARBA00022723"/>
    </source>
</evidence>
<keyword evidence="11" id="KW-1185">Reference proteome</keyword>
<name>A6DGD3_9BACT</name>
<evidence type="ECO:0000256" key="2">
    <source>
        <dbReference type="ARBA" id="ARBA00008779"/>
    </source>
</evidence>
<dbReference type="OrthoDB" id="5901192at2"/>
<dbReference type="PANTHER" id="PTHR42693:SF42">
    <property type="entry name" value="ARYLSULFATASE G"/>
    <property type="match status" value="1"/>
</dbReference>
<dbReference type="InterPro" id="IPR050738">
    <property type="entry name" value="Sulfatase"/>
</dbReference>
<evidence type="ECO:0000256" key="1">
    <source>
        <dbReference type="ARBA" id="ARBA00001913"/>
    </source>
</evidence>
<dbReference type="STRING" id="313628.LNTAR_22709"/>
<dbReference type="InterPro" id="IPR036514">
    <property type="entry name" value="SGNH_hydro_sf"/>
</dbReference>
<keyword evidence="4 8" id="KW-0732">Signal</keyword>
<dbReference type="InterPro" id="IPR000917">
    <property type="entry name" value="Sulfatase_N"/>
</dbReference>
<dbReference type="RefSeq" id="WP_007276976.1">
    <property type="nucleotide sequence ID" value="NZ_ABCK01000002.1"/>
</dbReference>
<evidence type="ECO:0000256" key="4">
    <source>
        <dbReference type="ARBA" id="ARBA00022729"/>
    </source>
</evidence>
<organism evidence="10 11">
    <name type="scientific">Lentisphaera araneosa HTCC2155</name>
    <dbReference type="NCBI Taxonomy" id="313628"/>
    <lineage>
        <taxon>Bacteria</taxon>
        <taxon>Pseudomonadati</taxon>
        <taxon>Lentisphaerota</taxon>
        <taxon>Lentisphaeria</taxon>
        <taxon>Lentisphaerales</taxon>
        <taxon>Lentisphaeraceae</taxon>
        <taxon>Lentisphaera</taxon>
    </lineage>
</organism>
<comment type="cofactor">
    <cofactor evidence="1">
        <name>Ca(2+)</name>
        <dbReference type="ChEBI" id="CHEBI:29108"/>
    </cofactor>
</comment>
<dbReference type="CDD" id="cd16144">
    <property type="entry name" value="ARS_like"/>
    <property type="match status" value="1"/>
</dbReference>
<keyword evidence="6" id="KW-0106">Calcium</keyword>
<evidence type="ECO:0000313" key="10">
    <source>
        <dbReference type="EMBL" id="EDM29250.1"/>
    </source>
</evidence>
<gene>
    <name evidence="10" type="ORF">LNTAR_22709</name>
</gene>
<dbReference type="GO" id="GO:0004065">
    <property type="term" value="F:arylsulfatase activity"/>
    <property type="evidence" value="ECO:0007669"/>
    <property type="project" value="TreeGrafter"/>
</dbReference>
<feature type="signal peptide" evidence="8">
    <location>
        <begin position="1"/>
        <end position="16"/>
    </location>
</feature>
<dbReference type="InterPro" id="IPR017850">
    <property type="entry name" value="Alkaline_phosphatase_core_sf"/>
</dbReference>
<dbReference type="SUPFAM" id="SSF53649">
    <property type="entry name" value="Alkaline phosphatase-like"/>
    <property type="match status" value="1"/>
</dbReference>
<comment type="similarity">
    <text evidence="2">Belongs to the sulfatase family.</text>
</comment>
<feature type="domain" description="Sulfatase N-terminal" evidence="9">
    <location>
        <begin position="240"/>
        <end position="589"/>
    </location>
</feature>
<evidence type="ECO:0000313" key="11">
    <source>
        <dbReference type="Proteomes" id="UP000004947"/>
    </source>
</evidence>
<evidence type="ECO:0000256" key="6">
    <source>
        <dbReference type="ARBA" id="ARBA00022837"/>
    </source>
</evidence>
<accession>A6DGD3</accession>
<dbReference type="InterPro" id="IPR001087">
    <property type="entry name" value="GDSL"/>
</dbReference>
<evidence type="ECO:0000256" key="8">
    <source>
        <dbReference type="SAM" id="SignalP"/>
    </source>
</evidence>
<keyword evidence="5" id="KW-0378">Hydrolase</keyword>
<dbReference type="AlphaFoldDB" id="A6DGD3"/>
<evidence type="ECO:0000256" key="5">
    <source>
        <dbReference type="ARBA" id="ARBA00022801"/>
    </source>
</evidence>
<reference evidence="10 11" key="1">
    <citation type="journal article" date="2010" name="J. Bacteriol.">
        <title>Genome sequence of Lentisphaera araneosa HTCC2155T, the type species of the order Lentisphaerales in the phylum Lentisphaerae.</title>
        <authorList>
            <person name="Thrash J.C."/>
            <person name="Cho J.C."/>
            <person name="Vergin K.L."/>
            <person name="Morris R.M."/>
            <person name="Giovannoni S.J."/>
        </authorList>
    </citation>
    <scope>NUCLEOTIDE SEQUENCE [LARGE SCALE GENOMIC DNA]</scope>
    <source>
        <strain evidence="10 11">HTCC2155</strain>
    </source>
</reference>
<dbReference type="CDD" id="cd00229">
    <property type="entry name" value="SGNH_hydrolase"/>
    <property type="match status" value="1"/>
</dbReference>
<dbReference type="Pfam" id="PF00657">
    <property type="entry name" value="Lipase_GDSL"/>
    <property type="match status" value="1"/>
</dbReference>
<protein>
    <submittedName>
        <fullName evidence="10">Putative exported uslfatase</fullName>
    </submittedName>
</protein>
<proteinExistence type="inferred from homology"/>
<dbReference type="Gene3D" id="3.30.1120.10">
    <property type="match status" value="1"/>
</dbReference>
<comment type="caution">
    <text evidence="10">The sequence shown here is derived from an EMBL/GenBank/DDBJ whole genome shotgun (WGS) entry which is preliminary data.</text>
</comment>
<feature type="compositionally biased region" description="Basic and acidic residues" evidence="7">
    <location>
        <begin position="696"/>
        <end position="713"/>
    </location>
</feature>
<feature type="region of interest" description="Disordered" evidence="7">
    <location>
        <begin position="686"/>
        <end position="713"/>
    </location>
</feature>
<dbReference type="Proteomes" id="UP000004947">
    <property type="component" value="Unassembled WGS sequence"/>
</dbReference>
<evidence type="ECO:0000256" key="7">
    <source>
        <dbReference type="SAM" id="MobiDB-lite"/>
    </source>
</evidence>
<dbReference type="eggNOG" id="COG2755">
    <property type="taxonomic scope" value="Bacteria"/>
</dbReference>
<dbReference type="SUPFAM" id="SSF52266">
    <property type="entry name" value="SGNH hydrolase"/>
    <property type="match status" value="1"/>
</dbReference>
<dbReference type="InterPro" id="IPR024607">
    <property type="entry name" value="Sulfatase_CS"/>
</dbReference>
<sequence length="713" mass="80667">MYRFLLILFLSLPLFADTSFYTPGSDKKNLKFQGKINANLPNVLIIGDSISIGYHKEVVKLLEGKANVFRPKTNCGDTNKGVKSLDKWLGKTKWDVIHFNFGLHDLCYRHPDAKVYGHRDKVNGSVSVAIPQYKKNLEEIITRLKKTNAKLIWASTTFVPEGEAGRYQKDNRSYNSEARKIMVNNDIVVNDLFTISKQLPEKFKKPADVHYTSEGSSILAKRVAQFIAQELPKKASSKRPHIILFLIDDLGWNDIACYGSQFYETPHLDKMAKEGFRFTDAYAANPVCSPTRASILLGKYPSRVGLSNHSGSSGPKGPGHKLTPVPVKGNMPLEDITLAEALKEVGYKTAHIGKWHLQAHHDTSRNHFPEKHGFDLNIAGHRMGQPGSFYFPYKSKQHPSTNVPDMADGQEGDYLTDKLTDKAIHYIKENKDTPFFLNFWYYTVHTPIIPRQDLKKKYEAKANELGINKNQPGIPVLKSFARSSQNNPSYAAMVEAMDENIGRIFKTLKELQIDDETIIIFCSDNGGLSTSTGPNCPTSQLPLKAGKAWVYEGGIRIPFIIKWPGKKGGKELQAPVCTTDIYPTLLDMLKLPAKPEQHLDGVSLTSLMNGQAKELQREALFIHYPHYHHINSMGPAGAVRMGDYKLVEYYETGEFELYNLKEDIGEMNNLVKEQPERAAQMLKKLEQWRQQSNSPKPERNPHYDPQKDYRIKK</sequence>
<dbReference type="eggNOG" id="COG3119">
    <property type="taxonomic scope" value="Bacteria"/>
</dbReference>
<evidence type="ECO:0000259" key="9">
    <source>
        <dbReference type="Pfam" id="PF00884"/>
    </source>
</evidence>
<dbReference type="Pfam" id="PF00884">
    <property type="entry name" value="Sulfatase"/>
    <property type="match status" value="1"/>
</dbReference>
<dbReference type="Gene3D" id="3.40.50.1110">
    <property type="entry name" value="SGNH hydrolase"/>
    <property type="match status" value="1"/>
</dbReference>
<feature type="chain" id="PRO_5002694317" evidence="8">
    <location>
        <begin position="17"/>
        <end position="713"/>
    </location>
</feature>
<dbReference type="EMBL" id="ABCK01000002">
    <property type="protein sequence ID" value="EDM29250.1"/>
    <property type="molecule type" value="Genomic_DNA"/>
</dbReference>
<dbReference type="Gene3D" id="3.40.720.10">
    <property type="entry name" value="Alkaline Phosphatase, subunit A"/>
    <property type="match status" value="1"/>
</dbReference>
<dbReference type="PANTHER" id="PTHR42693">
    <property type="entry name" value="ARYLSULFATASE FAMILY MEMBER"/>
    <property type="match status" value="1"/>
</dbReference>
<dbReference type="PROSITE" id="PS00149">
    <property type="entry name" value="SULFATASE_2"/>
    <property type="match status" value="1"/>
</dbReference>